<dbReference type="Gene3D" id="3.40.50.620">
    <property type="entry name" value="HUPs"/>
    <property type="match status" value="1"/>
</dbReference>
<dbReference type="PANTHER" id="PTHR43311">
    <property type="entry name" value="GLUTAMATE--TRNA LIGASE"/>
    <property type="match status" value="1"/>
</dbReference>
<evidence type="ECO:0000256" key="6">
    <source>
        <dbReference type="ARBA" id="ARBA00023146"/>
    </source>
</evidence>
<proteinExistence type="inferred from homology"/>
<evidence type="ECO:0000256" key="3">
    <source>
        <dbReference type="ARBA" id="ARBA00022741"/>
    </source>
</evidence>
<dbReference type="EMBL" id="CP113162">
    <property type="protein sequence ID" value="WEF52196.1"/>
    <property type="molecule type" value="Genomic_DNA"/>
</dbReference>
<protein>
    <submittedName>
        <fullName evidence="9">tRNA glutamyl-Q(34) synthetase GluQRS</fullName>
        <ecNumber evidence="9">6.1.1.-</ecNumber>
    </submittedName>
</protein>
<dbReference type="EC" id="6.1.1.-" evidence="9"/>
<dbReference type="Proteomes" id="UP001213907">
    <property type="component" value="Chromosome"/>
</dbReference>
<evidence type="ECO:0000256" key="7">
    <source>
        <dbReference type="RuleBase" id="RU363037"/>
    </source>
</evidence>
<dbReference type="NCBIfam" id="NF004315">
    <property type="entry name" value="PRK05710.1-4"/>
    <property type="match status" value="1"/>
</dbReference>
<dbReference type="Pfam" id="PF00749">
    <property type="entry name" value="tRNA-synt_1c"/>
    <property type="match status" value="1"/>
</dbReference>
<evidence type="ECO:0000256" key="1">
    <source>
        <dbReference type="ARBA" id="ARBA00022598"/>
    </source>
</evidence>
<evidence type="ECO:0000259" key="8">
    <source>
        <dbReference type="Pfam" id="PF00749"/>
    </source>
</evidence>
<dbReference type="PANTHER" id="PTHR43311:SF1">
    <property type="entry name" value="GLUTAMYL-Q TRNA(ASP) SYNTHETASE"/>
    <property type="match status" value="1"/>
</dbReference>
<dbReference type="InterPro" id="IPR020058">
    <property type="entry name" value="Glu/Gln-tRNA-synth_Ib_cat-dom"/>
</dbReference>
<dbReference type="PRINTS" id="PR00987">
    <property type="entry name" value="TRNASYNTHGLU"/>
</dbReference>
<dbReference type="RefSeq" id="WP_275247763.1">
    <property type="nucleotide sequence ID" value="NZ_BAABDX010000001.1"/>
</dbReference>
<accession>A0ABY8BRK0</accession>
<dbReference type="GO" id="GO:0016874">
    <property type="term" value="F:ligase activity"/>
    <property type="evidence" value="ECO:0007669"/>
    <property type="project" value="UniProtKB-KW"/>
</dbReference>
<comment type="similarity">
    <text evidence="7">Belongs to the class-I aminoacyl-tRNA synthetase family.</text>
</comment>
<keyword evidence="6 7" id="KW-0030">Aminoacyl-tRNA synthetase</keyword>
<dbReference type="InterPro" id="IPR049940">
    <property type="entry name" value="GluQ/Sye"/>
</dbReference>
<dbReference type="PROSITE" id="PS00178">
    <property type="entry name" value="AA_TRNA_LIGASE_I"/>
    <property type="match status" value="1"/>
</dbReference>
<evidence type="ECO:0000256" key="2">
    <source>
        <dbReference type="ARBA" id="ARBA00022723"/>
    </source>
</evidence>
<dbReference type="InterPro" id="IPR001412">
    <property type="entry name" value="aa-tRNA-synth_I_CS"/>
</dbReference>
<keyword evidence="5 7" id="KW-0067">ATP-binding</keyword>
<keyword evidence="1 7" id="KW-0436">Ligase</keyword>
<dbReference type="InterPro" id="IPR000924">
    <property type="entry name" value="Glu/Gln-tRNA-synth"/>
</dbReference>
<sequence length="294" mass="32712">MPPPVFRFAPSPNGLLHLGHAYSALLNFDLARQNGGRFLLRIEDIDGARSRPDYEAAIYQDLAWLGIVWETPVRRQSEHFDLYRDAVERLAGHGLVYPAFESRAEIVRMIEQSPHMQVSAKPWPRDPDGSPLYPGSVTTLPPQEREARMRAGEPFVLRLDSGTACRQAGALMWEEQGSGPGGETKRVAARPEAWGDVVLARKETPTSYHLSVVLDDALQGVTHVVRGQDLFWATSVHRLLQQLLGLPAPVYRHHGLLRGEDGRKLSKSARAASLQSLREQGLSPQNIREMVGLP</sequence>
<keyword evidence="2" id="KW-0479">Metal-binding</keyword>
<keyword evidence="10" id="KW-1185">Reference proteome</keyword>
<feature type="domain" description="Glutamyl/glutaminyl-tRNA synthetase class Ib catalytic" evidence="8">
    <location>
        <begin position="7"/>
        <end position="291"/>
    </location>
</feature>
<keyword evidence="4" id="KW-0862">Zinc</keyword>
<gene>
    <name evidence="9" type="primary">gluQRS</name>
    <name evidence="9" type="ORF">AFIC_000666</name>
</gene>
<dbReference type="SUPFAM" id="SSF52374">
    <property type="entry name" value="Nucleotidylyl transferase"/>
    <property type="match status" value="1"/>
</dbReference>
<evidence type="ECO:0000313" key="10">
    <source>
        <dbReference type="Proteomes" id="UP001213907"/>
    </source>
</evidence>
<evidence type="ECO:0000256" key="4">
    <source>
        <dbReference type="ARBA" id="ARBA00022833"/>
    </source>
</evidence>
<evidence type="ECO:0000313" key="9">
    <source>
        <dbReference type="EMBL" id="WEF52196.1"/>
    </source>
</evidence>
<dbReference type="InterPro" id="IPR014729">
    <property type="entry name" value="Rossmann-like_a/b/a_fold"/>
</dbReference>
<organism evidence="9 10">
    <name type="scientific">Afipia carboxydohydrogena</name>
    <name type="common">Pseudomonas carboxydohydrogena</name>
    <dbReference type="NCBI Taxonomy" id="290"/>
    <lineage>
        <taxon>Bacteria</taxon>
        <taxon>Pseudomonadati</taxon>
        <taxon>Pseudomonadota</taxon>
        <taxon>Alphaproteobacteria</taxon>
        <taxon>Hyphomicrobiales</taxon>
        <taxon>Nitrobacteraceae</taxon>
        <taxon>Afipia</taxon>
    </lineage>
</organism>
<keyword evidence="7" id="KW-0648">Protein biosynthesis</keyword>
<reference evidence="9 10" key="1">
    <citation type="submission" date="2022-11" db="EMBL/GenBank/DDBJ databases">
        <authorList>
            <person name="Siebert D."/>
            <person name="Busche T."/>
            <person name="Saydam E."/>
            <person name="Kalinowski J."/>
            <person name="Ruckert C."/>
            <person name="Blombach B."/>
        </authorList>
    </citation>
    <scope>NUCLEOTIDE SEQUENCE [LARGE SCALE GENOMIC DNA]</scope>
    <source>
        <strain evidence="9 10">DSM 1083</strain>
    </source>
</reference>
<name>A0ABY8BRK0_AFICR</name>
<keyword evidence="3 7" id="KW-0547">Nucleotide-binding</keyword>
<evidence type="ECO:0000256" key="5">
    <source>
        <dbReference type="ARBA" id="ARBA00022840"/>
    </source>
</evidence>